<evidence type="ECO:0000256" key="4">
    <source>
        <dbReference type="PIRSR" id="PIRSR006278-1"/>
    </source>
</evidence>
<evidence type="ECO:0000259" key="6">
    <source>
        <dbReference type="Pfam" id="PF00291"/>
    </source>
</evidence>
<dbReference type="PANTHER" id="PTHR43780">
    <property type="entry name" value="1-AMINOCYCLOPROPANE-1-CARBOXYLATE DEAMINASE-RELATED"/>
    <property type="match status" value="1"/>
</dbReference>
<evidence type="ECO:0000256" key="5">
    <source>
        <dbReference type="PIRSR" id="PIRSR006278-2"/>
    </source>
</evidence>
<evidence type="ECO:0000256" key="1">
    <source>
        <dbReference type="ARBA" id="ARBA00001933"/>
    </source>
</evidence>
<dbReference type="InterPro" id="IPR027278">
    <property type="entry name" value="ACCD_DCysDesulf"/>
</dbReference>
<dbReference type="PANTHER" id="PTHR43780:SF2">
    <property type="entry name" value="1-AMINOCYCLOPROPANE-1-CARBOXYLATE DEAMINASE-RELATED"/>
    <property type="match status" value="1"/>
</dbReference>
<keyword evidence="8" id="KW-1185">Reference proteome</keyword>
<feature type="domain" description="Tryptophan synthase beta chain-like PALP" evidence="6">
    <location>
        <begin position="26"/>
        <end position="331"/>
    </location>
</feature>
<dbReference type="GO" id="GO:0019148">
    <property type="term" value="F:D-cysteine desulfhydrase activity"/>
    <property type="evidence" value="ECO:0007669"/>
    <property type="project" value="TreeGrafter"/>
</dbReference>
<evidence type="ECO:0000256" key="2">
    <source>
        <dbReference type="ARBA" id="ARBA00008639"/>
    </source>
</evidence>
<dbReference type="PIRSF" id="PIRSF006278">
    <property type="entry name" value="ACCD_DCysDesulf"/>
    <property type="match status" value="1"/>
</dbReference>
<sequence length="364" mass="40562">MYKLIPYVCPKWAKQLHYIPKYRIQLANPETPIHRWSLPGVPSKFKVFIKRDDMTGSTLSGNKVRKLEFLMADAVVRECGHVITGGSVQSNHCRATAVAARQLQIQPHFLIRTDAQDPSEIGSNGNLLLDRLCGAHIYAIPKKSPYETEMKPRMEKLAKKLKEETGEESYLMPVGGSSSVGLFGYITVFEELISQGLFNQFDDIVFACGSGGTAAGLSISNHLTGSHVKCHAITVCDDKVYFTDHINKTLCDIRLDTVHCQDVLDIVEGHKGRGYGLSTQDELEFIMKVSRETGIMLDPVYAGKAAMGLVKELNNNPDRFKGERILFLHTGGIFGMFDGSLDSIVKEETRNLVHMWPHMDSSLE</sequence>
<evidence type="ECO:0000313" key="7">
    <source>
        <dbReference type="EMBL" id="OWF54484.1"/>
    </source>
</evidence>
<dbReference type="OrthoDB" id="10266364at2759"/>
<dbReference type="AlphaFoldDB" id="A0A210R0J9"/>
<dbReference type="FunFam" id="3.40.50.1100:FF:000042">
    <property type="entry name" value="Bifunctional D-cysteine desulfhydrase/1-aminocyclopropane-1-carboxylate deaminase mitochondrial"/>
    <property type="match status" value="1"/>
</dbReference>
<proteinExistence type="inferred from homology"/>
<keyword evidence="3 5" id="KW-0663">Pyridoxal phosphate</keyword>
<accession>A0A210R0J9</accession>
<organism evidence="7 8">
    <name type="scientific">Mizuhopecten yessoensis</name>
    <name type="common">Japanese scallop</name>
    <name type="synonym">Patinopecten yessoensis</name>
    <dbReference type="NCBI Taxonomy" id="6573"/>
    <lineage>
        <taxon>Eukaryota</taxon>
        <taxon>Metazoa</taxon>
        <taxon>Spiralia</taxon>
        <taxon>Lophotrochozoa</taxon>
        <taxon>Mollusca</taxon>
        <taxon>Bivalvia</taxon>
        <taxon>Autobranchia</taxon>
        <taxon>Pteriomorphia</taxon>
        <taxon>Pectinida</taxon>
        <taxon>Pectinoidea</taxon>
        <taxon>Pectinidae</taxon>
        <taxon>Mizuhopecten</taxon>
    </lineage>
</organism>
<comment type="similarity">
    <text evidence="2">Belongs to the ACC deaminase/D-cysteine desulfhydrase family.</text>
</comment>
<reference evidence="7 8" key="1">
    <citation type="journal article" date="2017" name="Nat. Ecol. Evol.">
        <title>Scallop genome provides insights into evolution of bilaterian karyotype and development.</title>
        <authorList>
            <person name="Wang S."/>
            <person name="Zhang J."/>
            <person name="Jiao W."/>
            <person name="Li J."/>
            <person name="Xun X."/>
            <person name="Sun Y."/>
            <person name="Guo X."/>
            <person name="Huan P."/>
            <person name="Dong B."/>
            <person name="Zhang L."/>
            <person name="Hu X."/>
            <person name="Sun X."/>
            <person name="Wang J."/>
            <person name="Zhao C."/>
            <person name="Wang Y."/>
            <person name="Wang D."/>
            <person name="Huang X."/>
            <person name="Wang R."/>
            <person name="Lv J."/>
            <person name="Li Y."/>
            <person name="Zhang Z."/>
            <person name="Liu B."/>
            <person name="Lu W."/>
            <person name="Hui Y."/>
            <person name="Liang J."/>
            <person name="Zhou Z."/>
            <person name="Hou R."/>
            <person name="Li X."/>
            <person name="Liu Y."/>
            <person name="Li H."/>
            <person name="Ning X."/>
            <person name="Lin Y."/>
            <person name="Zhao L."/>
            <person name="Xing Q."/>
            <person name="Dou J."/>
            <person name="Li Y."/>
            <person name="Mao J."/>
            <person name="Guo H."/>
            <person name="Dou H."/>
            <person name="Li T."/>
            <person name="Mu C."/>
            <person name="Jiang W."/>
            <person name="Fu Q."/>
            <person name="Fu X."/>
            <person name="Miao Y."/>
            <person name="Liu J."/>
            <person name="Yu Q."/>
            <person name="Li R."/>
            <person name="Liao H."/>
            <person name="Li X."/>
            <person name="Kong Y."/>
            <person name="Jiang Z."/>
            <person name="Chourrout D."/>
            <person name="Li R."/>
            <person name="Bao Z."/>
        </authorList>
    </citation>
    <scope>NUCLEOTIDE SEQUENCE [LARGE SCALE GENOMIC DNA]</scope>
    <source>
        <strain evidence="7 8">PY_sf001</strain>
    </source>
</reference>
<comment type="caution">
    <text evidence="7">The sequence shown here is derived from an EMBL/GenBank/DDBJ whole genome shotgun (WGS) entry which is preliminary data.</text>
</comment>
<dbReference type="Proteomes" id="UP000242188">
    <property type="component" value="Unassembled WGS sequence"/>
</dbReference>
<evidence type="ECO:0000313" key="8">
    <source>
        <dbReference type="Proteomes" id="UP000242188"/>
    </source>
</evidence>
<dbReference type="Gene3D" id="3.40.50.1100">
    <property type="match status" value="2"/>
</dbReference>
<comment type="cofactor">
    <cofactor evidence="1">
        <name>pyridoxal 5'-phosphate</name>
        <dbReference type="ChEBI" id="CHEBI:597326"/>
    </cofactor>
</comment>
<dbReference type="InterPro" id="IPR005966">
    <property type="entry name" value="D-Cys_desShydrase"/>
</dbReference>
<dbReference type="InterPro" id="IPR036052">
    <property type="entry name" value="TrpB-like_PALP_sf"/>
</dbReference>
<feature type="active site" description="Nucleophile" evidence="4">
    <location>
        <position position="90"/>
    </location>
</feature>
<dbReference type="SUPFAM" id="SSF53686">
    <property type="entry name" value="Tryptophan synthase beta subunit-like PLP-dependent enzymes"/>
    <property type="match status" value="1"/>
</dbReference>
<name>A0A210R0J9_MIZYE</name>
<protein>
    <submittedName>
        <fullName evidence="7">1-aminocyclopropane-1-carboxylate deaminase</fullName>
    </submittedName>
</protein>
<feature type="modified residue" description="N6-(pyridoxal phosphate)lysine" evidence="5">
    <location>
        <position position="63"/>
    </location>
</feature>
<dbReference type="Pfam" id="PF00291">
    <property type="entry name" value="PALP"/>
    <property type="match status" value="1"/>
</dbReference>
<evidence type="ECO:0000256" key="3">
    <source>
        <dbReference type="ARBA" id="ARBA00022898"/>
    </source>
</evidence>
<dbReference type="InterPro" id="IPR001926">
    <property type="entry name" value="TrpB-like_PALP"/>
</dbReference>
<dbReference type="NCBIfam" id="TIGR01275">
    <property type="entry name" value="ACC_deam_rel"/>
    <property type="match status" value="1"/>
</dbReference>
<dbReference type="STRING" id="6573.A0A210R0J9"/>
<dbReference type="EMBL" id="NEDP02001033">
    <property type="protein sequence ID" value="OWF54484.1"/>
    <property type="molecule type" value="Genomic_DNA"/>
</dbReference>
<gene>
    <name evidence="7" type="ORF">KP79_PYT20867</name>
</gene>